<reference evidence="4" key="1">
    <citation type="journal article" date="2019" name="Int. J. Syst. Evol. Microbiol.">
        <title>The Global Catalogue of Microorganisms (GCM) 10K type strain sequencing project: providing services to taxonomists for standard genome sequencing and annotation.</title>
        <authorList>
            <consortium name="The Broad Institute Genomics Platform"/>
            <consortium name="The Broad Institute Genome Sequencing Center for Infectious Disease"/>
            <person name="Wu L."/>
            <person name="Ma J."/>
        </authorList>
    </citation>
    <scope>NUCLEOTIDE SEQUENCE [LARGE SCALE GENOMIC DNA]</scope>
    <source>
        <strain evidence="4">CGMCC 4.1641</strain>
    </source>
</reference>
<keyword evidence="1" id="KW-0472">Membrane</keyword>
<dbReference type="SUPFAM" id="SSF54403">
    <property type="entry name" value="Cystatin/monellin"/>
    <property type="match status" value="2"/>
</dbReference>
<evidence type="ECO:0000313" key="3">
    <source>
        <dbReference type="EMBL" id="MFC4302881.1"/>
    </source>
</evidence>
<keyword evidence="4" id="KW-1185">Reference proteome</keyword>
<organism evidence="3 4">
    <name type="scientific">Cohnella boryungensis</name>
    <dbReference type="NCBI Taxonomy" id="768479"/>
    <lineage>
        <taxon>Bacteria</taxon>
        <taxon>Bacillati</taxon>
        <taxon>Bacillota</taxon>
        <taxon>Bacilli</taxon>
        <taxon>Bacillales</taxon>
        <taxon>Paenibacillaceae</taxon>
        <taxon>Cohnella</taxon>
    </lineage>
</organism>
<dbReference type="EMBL" id="JBHSED010000005">
    <property type="protein sequence ID" value="MFC4302881.1"/>
    <property type="molecule type" value="Genomic_DNA"/>
</dbReference>
<dbReference type="RefSeq" id="WP_204603259.1">
    <property type="nucleotide sequence ID" value="NZ_JBHSED010000005.1"/>
</dbReference>
<comment type="caution">
    <text evidence="3">The sequence shown here is derived from an EMBL/GenBank/DDBJ whole genome shotgun (WGS) entry which is preliminary data.</text>
</comment>
<evidence type="ECO:0000313" key="4">
    <source>
        <dbReference type="Proteomes" id="UP001595755"/>
    </source>
</evidence>
<dbReference type="Gene3D" id="3.10.450.40">
    <property type="match status" value="2"/>
</dbReference>
<sequence>MSAVRGEGKRFFPSLTRGKWIILIAGFVLFVLVSFVLYVRTADSEYRKEENKAVRLAKEQGGLTEVTEAVSHTWEETVWVVTGKDAEGQSWMVFEHKDGVLRAKLDDNLSREQMLDLFARDHEGKPIRMMPGWFNGQPAWEIRYWNDAGEEHQSLSFYALADGSMLKTYTLQ</sequence>
<keyword evidence="1" id="KW-1133">Transmembrane helix</keyword>
<accession>A0ABV8S5Q1</accession>
<evidence type="ECO:0000259" key="2">
    <source>
        <dbReference type="Pfam" id="PF17881"/>
    </source>
</evidence>
<feature type="domain" description="Cell wall elongation regulator TseB-like" evidence="2">
    <location>
        <begin position="52"/>
        <end position="94"/>
    </location>
</feature>
<dbReference type="Proteomes" id="UP001595755">
    <property type="component" value="Unassembled WGS sequence"/>
</dbReference>
<feature type="transmembrane region" description="Helical" evidence="1">
    <location>
        <begin position="20"/>
        <end position="39"/>
    </location>
</feature>
<dbReference type="Pfam" id="PF17881">
    <property type="entry name" value="TseB"/>
    <property type="match status" value="1"/>
</dbReference>
<keyword evidence="1" id="KW-0812">Transmembrane</keyword>
<dbReference type="InterPro" id="IPR041401">
    <property type="entry name" value="TseB-like_dom"/>
</dbReference>
<gene>
    <name evidence="3" type="ORF">ACFO1S_05410</name>
</gene>
<protein>
    <submittedName>
        <fullName evidence="3">DUF5590 domain-containing protein</fullName>
    </submittedName>
</protein>
<dbReference type="InterPro" id="IPR046350">
    <property type="entry name" value="Cystatin_sf"/>
</dbReference>
<evidence type="ECO:0000256" key="1">
    <source>
        <dbReference type="SAM" id="Phobius"/>
    </source>
</evidence>
<proteinExistence type="predicted"/>
<name>A0ABV8S5Q1_9BACL</name>